<organism evidence="3 4">
    <name type="scientific">Symbiodinium necroappetens</name>
    <dbReference type="NCBI Taxonomy" id="1628268"/>
    <lineage>
        <taxon>Eukaryota</taxon>
        <taxon>Sar</taxon>
        <taxon>Alveolata</taxon>
        <taxon>Dinophyceae</taxon>
        <taxon>Suessiales</taxon>
        <taxon>Symbiodiniaceae</taxon>
        <taxon>Symbiodinium</taxon>
    </lineage>
</organism>
<evidence type="ECO:0000313" key="4">
    <source>
        <dbReference type="Proteomes" id="UP000601435"/>
    </source>
</evidence>
<evidence type="ECO:0000256" key="2">
    <source>
        <dbReference type="SAM" id="MobiDB-lite"/>
    </source>
</evidence>
<dbReference type="OrthoDB" id="443981at2759"/>
<name>A0A812K8M4_9DINO</name>
<feature type="compositionally biased region" description="Basic and acidic residues" evidence="2">
    <location>
        <begin position="328"/>
        <end position="339"/>
    </location>
</feature>
<keyword evidence="1" id="KW-0175">Coiled coil</keyword>
<feature type="region of interest" description="Disordered" evidence="2">
    <location>
        <begin position="328"/>
        <end position="362"/>
    </location>
</feature>
<gene>
    <name evidence="3" type="ORF">SNEC2469_LOCUS2957</name>
</gene>
<feature type="region of interest" description="Disordered" evidence="2">
    <location>
        <begin position="387"/>
        <end position="415"/>
    </location>
</feature>
<feature type="compositionally biased region" description="Polar residues" evidence="2">
    <location>
        <begin position="664"/>
        <end position="678"/>
    </location>
</feature>
<keyword evidence="4" id="KW-1185">Reference proteome</keyword>
<reference evidence="3" key="1">
    <citation type="submission" date="2021-02" db="EMBL/GenBank/DDBJ databases">
        <authorList>
            <person name="Dougan E. K."/>
            <person name="Rhodes N."/>
            <person name="Thang M."/>
            <person name="Chan C."/>
        </authorList>
    </citation>
    <scope>NUCLEOTIDE SEQUENCE</scope>
</reference>
<dbReference type="SUPFAM" id="SSF53335">
    <property type="entry name" value="S-adenosyl-L-methionine-dependent methyltransferases"/>
    <property type="match status" value="1"/>
</dbReference>
<dbReference type="Proteomes" id="UP000601435">
    <property type="component" value="Unassembled WGS sequence"/>
</dbReference>
<evidence type="ECO:0000256" key="1">
    <source>
        <dbReference type="SAM" id="Coils"/>
    </source>
</evidence>
<comment type="caution">
    <text evidence="3">The sequence shown here is derived from an EMBL/GenBank/DDBJ whole genome shotgun (WGS) entry which is preliminary data.</text>
</comment>
<proteinExistence type="predicted"/>
<dbReference type="EMBL" id="CAJNJA010007305">
    <property type="protein sequence ID" value="CAE7222990.1"/>
    <property type="molecule type" value="Genomic_DNA"/>
</dbReference>
<feature type="region of interest" description="Disordered" evidence="2">
    <location>
        <begin position="608"/>
        <end position="678"/>
    </location>
</feature>
<feature type="coiled-coil region" evidence="1">
    <location>
        <begin position="452"/>
        <end position="500"/>
    </location>
</feature>
<feature type="non-terminal residue" evidence="3">
    <location>
        <position position="1"/>
    </location>
</feature>
<feature type="compositionally biased region" description="Low complexity" evidence="2">
    <location>
        <begin position="353"/>
        <end position="362"/>
    </location>
</feature>
<dbReference type="AlphaFoldDB" id="A0A812K8M4"/>
<sequence length="678" mass="72781">MASRHVSHESASTFMKRCFASPSRMRLLCSKKAGREGGECLAVSVEIAPAGPVVEVQETSMAEGWTGCRFSPSALWLALKVAEPRSLIAECSAQAGSLKAIEFGCGVGLAGLAAHALGYDTTLTDCLPGHLKNLAAHTAKLRTKFPKSAPLRVRFLDWISDVGAHLSCSVDLGSPENVASSASSDWECLEKEQLNSFDLALASDVVYEEHHAVLLPKVMQRWLKPGGCWAVSLAIRDADMSCRFLEQLDAHGLVPSTAEHMIIETACRSDRCSYCSVREAWPVDGPPLDRLRSIVRGVQVATWACCDLAWGARPHDIMGNGVLRRYRTRPEADNNDSWRKPKQKGGTAKEKAAPQPKDAAKAAETWLAGGPKGLGGLNGAAASPGIGLASSKAGPGTNAPTSPSSTAQDEDEDTDLAGFSGLADAANKVWDDLMARKGGIKGKQDMNSLFGLAELKDAVERSVKRVNMLQQQAESASSSLEEKQTALEELRRKIEAGASTANVRWKLGDMAVRRGKGFCELSMVQMDVQPPCFEVRMSTSGTIVSTEYEKLVPLSSQQQMAARSALKELEEAKKRVATTEDGLVQAQEELRQQHQSLTEQVEVKLKEPMAPPGLPDFGYLQKSNAQPTKADAAAYPEVKGMKEDLRKPAAGAAAREASKDQSRAESGTASAGNTLPRQ</sequence>
<dbReference type="InterPro" id="IPR019410">
    <property type="entry name" value="Methyltransf_16"/>
</dbReference>
<dbReference type="Gene3D" id="3.40.50.150">
    <property type="entry name" value="Vaccinia Virus protein VP39"/>
    <property type="match status" value="1"/>
</dbReference>
<evidence type="ECO:0000313" key="3">
    <source>
        <dbReference type="EMBL" id="CAE7222990.1"/>
    </source>
</evidence>
<accession>A0A812K8M4</accession>
<feature type="compositionally biased region" description="Polar residues" evidence="2">
    <location>
        <begin position="398"/>
        <end position="407"/>
    </location>
</feature>
<feature type="coiled-coil region" evidence="1">
    <location>
        <begin position="555"/>
        <end position="607"/>
    </location>
</feature>
<protein>
    <submittedName>
        <fullName evidence="3">Uncharacterized protein</fullName>
    </submittedName>
</protein>
<dbReference type="InterPro" id="IPR029063">
    <property type="entry name" value="SAM-dependent_MTases_sf"/>
</dbReference>
<dbReference type="PANTHER" id="PTHR14614">
    <property type="entry name" value="HEPATOCELLULAR CARCINOMA-ASSOCIATED ANTIGEN"/>
    <property type="match status" value="1"/>
</dbReference>